<protein>
    <submittedName>
        <fullName evidence="4">YciI family protein</fullName>
    </submittedName>
</protein>
<dbReference type="InterPro" id="IPR032710">
    <property type="entry name" value="NTF2-like_dom_sf"/>
</dbReference>
<evidence type="ECO:0000259" key="2">
    <source>
        <dbReference type="Pfam" id="PF03795"/>
    </source>
</evidence>
<comment type="similarity">
    <text evidence="1">Belongs to the YciI family.</text>
</comment>
<accession>A0ABS8NI61</accession>
<proteinExistence type="inferred from homology"/>
<dbReference type="Gene3D" id="3.30.70.1060">
    <property type="entry name" value="Dimeric alpha+beta barrel"/>
    <property type="match status" value="1"/>
</dbReference>
<dbReference type="Pfam" id="PF03795">
    <property type="entry name" value="YCII"/>
    <property type="match status" value="1"/>
</dbReference>
<dbReference type="SUPFAM" id="SSF54427">
    <property type="entry name" value="NTF2-like"/>
    <property type="match status" value="1"/>
</dbReference>
<organism evidence="4 5">
    <name type="scientific">Rhodopirellula halodulae</name>
    <dbReference type="NCBI Taxonomy" id="2894198"/>
    <lineage>
        <taxon>Bacteria</taxon>
        <taxon>Pseudomonadati</taxon>
        <taxon>Planctomycetota</taxon>
        <taxon>Planctomycetia</taxon>
        <taxon>Pirellulales</taxon>
        <taxon>Pirellulaceae</taxon>
        <taxon>Rhodopirellula</taxon>
    </lineage>
</organism>
<reference evidence="4" key="1">
    <citation type="submission" date="2021-11" db="EMBL/GenBank/DDBJ databases">
        <title>Genome sequence.</title>
        <authorList>
            <person name="Sun Q."/>
        </authorList>
    </citation>
    <scope>NUCLEOTIDE SEQUENCE</scope>
    <source>
        <strain evidence="4">JC740</strain>
    </source>
</reference>
<sequence>MRVMVMVKASPSSEAGKMPDEALLTAMGKFNQELVDAGIMQAGEGLKPSSEGVRVHFHGNERLVTDGPFAETKELIAGYWIWEVDSMDEAVRWVRRCPNPMMEDSDIDIRPIFGMEDFGETMTEELRQQEAELVKKIQSPEEAELRRAVKRWSDALEAKDCDGLVRDYAPEVVLYGAIPPYKFEGPEKIRELWQNCLPNFPAFESVFHNMKFHVAGEVAFAYGLHSFRTEDPDHPAGKSWMRVTIGYERQNGEWKVVHEHVSLPFNPMTNQTWLIEDPEVLSVPDYDPDACAS</sequence>
<evidence type="ECO:0000313" key="5">
    <source>
        <dbReference type="Proteomes" id="UP001430306"/>
    </source>
</evidence>
<keyword evidence="5" id="KW-1185">Reference proteome</keyword>
<dbReference type="InterPro" id="IPR011008">
    <property type="entry name" value="Dimeric_a/b-barrel"/>
</dbReference>
<dbReference type="EMBL" id="JAJKFW010000023">
    <property type="protein sequence ID" value="MCC9643249.1"/>
    <property type="molecule type" value="Genomic_DNA"/>
</dbReference>
<dbReference type="Proteomes" id="UP001430306">
    <property type="component" value="Unassembled WGS sequence"/>
</dbReference>
<feature type="domain" description="YCII-related" evidence="2">
    <location>
        <begin position="1"/>
        <end position="100"/>
    </location>
</feature>
<dbReference type="SUPFAM" id="SSF54909">
    <property type="entry name" value="Dimeric alpha+beta barrel"/>
    <property type="match status" value="1"/>
</dbReference>
<evidence type="ECO:0000313" key="4">
    <source>
        <dbReference type="EMBL" id="MCC9643249.1"/>
    </source>
</evidence>
<comment type="caution">
    <text evidence="4">The sequence shown here is derived from an EMBL/GenBank/DDBJ whole genome shotgun (WGS) entry which is preliminary data.</text>
</comment>
<feature type="domain" description="SnoaL-like" evidence="3">
    <location>
        <begin position="147"/>
        <end position="265"/>
    </location>
</feature>
<dbReference type="InterPro" id="IPR005545">
    <property type="entry name" value="YCII"/>
</dbReference>
<evidence type="ECO:0000259" key="3">
    <source>
        <dbReference type="Pfam" id="PF13474"/>
    </source>
</evidence>
<dbReference type="PANTHER" id="PTHR35174:SF4">
    <property type="entry name" value="BLL7163 PROTEIN"/>
    <property type="match status" value="1"/>
</dbReference>
<dbReference type="InterPro" id="IPR037401">
    <property type="entry name" value="SnoaL-like"/>
</dbReference>
<dbReference type="Gene3D" id="3.10.450.50">
    <property type="match status" value="1"/>
</dbReference>
<dbReference type="Pfam" id="PF13474">
    <property type="entry name" value="SnoaL_3"/>
    <property type="match status" value="1"/>
</dbReference>
<name>A0ABS8NI61_9BACT</name>
<dbReference type="RefSeq" id="WP_230274194.1">
    <property type="nucleotide sequence ID" value="NZ_JAJKFW010000023.1"/>
</dbReference>
<evidence type="ECO:0000256" key="1">
    <source>
        <dbReference type="ARBA" id="ARBA00007689"/>
    </source>
</evidence>
<dbReference type="PANTHER" id="PTHR35174">
    <property type="entry name" value="BLL7171 PROTEIN-RELATED"/>
    <property type="match status" value="1"/>
</dbReference>
<gene>
    <name evidence="4" type="ORF">LOC71_13270</name>
</gene>